<dbReference type="AlphaFoldDB" id="A0A0S8JT14"/>
<organism evidence="1 2">
    <name type="scientific">candidate division WOR_3 bacterium SM1_77</name>
    <dbReference type="NCBI Taxonomy" id="1703778"/>
    <lineage>
        <taxon>Bacteria</taxon>
        <taxon>Bacteria division WOR-3</taxon>
    </lineage>
</organism>
<evidence type="ECO:0000313" key="2">
    <source>
        <dbReference type="Proteomes" id="UP000050975"/>
    </source>
</evidence>
<dbReference type="Gene3D" id="2.60.40.4070">
    <property type="match status" value="1"/>
</dbReference>
<gene>
    <name evidence="1" type="ORF">AMJ74_06480</name>
</gene>
<comment type="caution">
    <text evidence="1">The sequence shown here is derived from an EMBL/GenBank/DDBJ whole genome shotgun (WGS) entry which is preliminary data.</text>
</comment>
<name>A0A0S8JT14_UNCW3</name>
<evidence type="ECO:0008006" key="3">
    <source>
        <dbReference type="Google" id="ProtNLM"/>
    </source>
</evidence>
<dbReference type="Gene3D" id="2.130.10.10">
    <property type="entry name" value="YVTN repeat-like/Quinoprotein amine dehydrogenase"/>
    <property type="match status" value="1"/>
</dbReference>
<dbReference type="EMBL" id="LJVE01000145">
    <property type="protein sequence ID" value="KPL12634.1"/>
    <property type="molecule type" value="Genomic_DNA"/>
</dbReference>
<evidence type="ECO:0000313" key="1">
    <source>
        <dbReference type="EMBL" id="KPL12634.1"/>
    </source>
</evidence>
<protein>
    <recommendedName>
        <fullName evidence="3">Secretion system C-terminal sorting domain-containing protein</fullName>
    </recommendedName>
</protein>
<dbReference type="InterPro" id="IPR011044">
    <property type="entry name" value="Quino_amine_DH_bsu"/>
</dbReference>
<dbReference type="Proteomes" id="UP000050975">
    <property type="component" value="Unassembled WGS sequence"/>
</dbReference>
<dbReference type="SUPFAM" id="SSF50969">
    <property type="entry name" value="YVTN repeat-like/Quinoprotein amine dehydrogenase"/>
    <property type="match status" value="1"/>
</dbReference>
<reference evidence="1 2" key="1">
    <citation type="journal article" date="2015" name="Microbiome">
        <title>Genomic resolution of linkages in carbon, nitrogen, and sulfur cycling among widespread estuary sediment bacteria.</title>
        <authorList>
            <person name="Baker B.J."/>
            <person name="Lazar C.S."/>
            <person name="Teske A.P."/>
            <person name="Dick G.J."/>
        </authorList>
    </citation>
    <scope>NUCLEOTIDE SEQUENCE [LARGE SCALE GENOMIC DNA]</scope>
    <source>
        <strain evidence="1">SM1_77</strain>
    </source>
</reference>
<accession>A0A0S8JT14</accession>
<proteinExistence type="predicted"/>
<dbReference type="InterPro" id="IPR015943">
    <property type="entry name" value="WD40/YVTN_repeat-like_dom_sf"/>
</dbReference>
<sequence length="409" mass="45666">MVRSRINEGQIKYCLAKKIVLICGILALLTGHLKADKDKSLPNTYIRNKIDSNNCRVLSLTPPLIGSFAAPDSATRGLAFDGIYLWAANSGDDNSMFGPKIYRLDPDNGTVMNDYVGLIDHPCGLAWDGQYLWHSAYIGGLIYQLDTLGLSVLKAFEAPTTHPFDLTWYNGYLYAVRGNEPYISVIDTSTGLEIDSIEATYSSTNVRPFGLTCLVRNAPQLLTCDGNYGSNLMNMWNLYSGSWVDQWATEPTTYPAGLAYDSVSERLWVSCYERDSIYIYDMSQVGIASHEIVHPSGFRLEARPNPFSYTTVIRFSILARPASQGEAGDSGYSEQELRNSNFEMRKHTLMIYDATGRCVRSFHLECFIVNLESVVSWDGCDMDGKQLPPGVYFIRLLSEEGSVKLVKLK</sequence>